<evidence type="ECO:0000313" key="1">
    <source>
        <dbReference type="EMBL" id="MBX62208.1"/>
    </source>
</evidence>
<reference evidence="1" key="1">
    <citation type="submission" date="2018-02" db="EMBL/GenBank/DDBJ databases">
        <title>Rhizophora mucronata_Transcriptome.</title>
        <authorList>
            <person name="Meera S.P."/>
            <person name="Sreeshan A."/>
            <person name="Augustine A."/>
        </authorList>
    </citation>
    <scope>NUCLEOTIDE SEQUENCE</scope>
    <source>
        <tissue evidence="1">Leaf</tissue>
    </source>
</reference>
<protein>
    <submittedName>
        <fullName evidence="1">Uncharacterized protein</fullName>
    </submittedName>
</protein>
<dbReference type="EMBL" id="GGEC01081724">
    <property type="protein sequence ID" value="MBX62208.1"/>
    <property type="molecule type" value="Transcribed_RNA"/>
</dbReference>
<accession>A0A2P2Q5F4</accession>
<dbReference type="AlphaFoldDB" id="A0A2P2Q5F4"/>
<organism evidence="1">
    <name type="scientific">Rhizophora mucronata</name>
    <name type="common">Asiatic mangrove</name>
    <dbReference type="NCBI Taxonomy" id="61149"/>
    <lineage>
        <taxon>Eukaryota</taxon>
        <taxon>Viridiplantae</taxon>
        <taxon>Streptophyta</taxon>
        <taxon>Embryophyta</taxon>
        <taxon>Tracheophyta</taxon>
        <taxon>Spermatophyta</taxon>
        <taxon>Magnoliopsida</taxon>
        <taxon>eudicotyledons</taxon>
        <taxon>Gunneridae</taxon>
        <taxon>Pentapetalae</taxon>
        <taxon>rosids</taxon>
        <taxon>fabids</taxon>
        <taxon>Malpighiales</taxon>
        <taxon>Rhizophoraceae</taxon>
        <taxon>Rhizophora</taxon>
    </lineage>
</organism>
<name>A0A2P2Q5F4_RHIMU</name>
<proteinExistence type="predicted"/>
<sequence>MEQKVYNFKVPFLNSPFISKSTVKQSKSNKKKKRKIFQAIFSLQLN</sequence>